<organism evidence="1 2">
    <name type="scientific">Levilinea saccharolytica</name>
    <dbReference type="NCBI Taxonomy" id="229921"/>
    <lineage>
        <taxon>Bacteria</taxon>
        <taxon>Bacillati</taxon>
        <taxon>Chloroflexota</taxon>
        <taxon>Anaerolineae</taxon>
        <taxon>Anaerolineales</taxon>
        <taxon>Anaerolineaceae</taxon>
        <taxon>Levilinea</taxon>
    </lineage>
</organism>
<keyword evidence="2" id="KW-1185">Reference proteome</keyword>
<dbReference type="OrthoDB" id="160864at2"/>
<comment type="caution">
    <text evidence="1">The sequence shown here is derived from an EMBL/GenBank/DDBJ whole genome shotgun (WGS) entry which is preliminary data.</text>
</comment>
<dbReference type="Proteomes" id="UP000050501">
    <property type="component" value="Unassembled WGS sequence"/>
</dbReference>
<proteinExistence type="predicted"/>
<dbReference type="EMBL" id="LGCM01000027">
    <property type="protein sequence ID" value="KPL85001.1"/>
    <property type="molecule type" value="Genomic_DNA"/>
</dbReference>
<dbReference type="STRING" id="229921.ADN01_06375"/>
<accession>A0A0P6Y660</accession>
<sequence length="146" mass="16626">MPDGKRYSLIRPTTDTPLHIDFEWWKTHDNNWRIFLQSCLCPTHQAAFAAMDHDSQIDFVDPQTAEVHSMDGLQHVLMSHCARQPEFINVNTTLVDGVFRVFLANGNAPLSSKELAEKINRPPETILRTLLGPTIYKGLRPFLQGN</sequence>
<dbReference type="AlphaFoldDB" id="A0A0P6Y660"/>
<evidence type="ECO:0000313" key="1">
    <source>
        <dbReference type="EMBL" id="KPL85001.1"/>
    </source>
</evidence>
<protein>
    <submittedName>
        <fullName evidence="1">Uncharacterized protein</fullName>
    </submittedName>
</protein>
<gene>
    <name evidence="1" type="ORF">ADN01_06375</name>
</gene>
<evidence type="ECO:0000313" key="2">
    <source>
        <dbReference type="Proteomes" id="UP000050501"/>
    </source>
</evidence>
<dbReference type="RefSeq" id="WP_062418474.1">
    <property type="nucleotide sequence ID" value="NZ_DF967974.1"/>
</dbReference>
<reference evidence="1 2" key="1">
    <citation type="submission" date="2015-07" db="EMBL/GenBank/DDBJ databases">
        <title>Genome sequence of Levilinea saccharolytica DSM 16555.</title>
        <authorList>
            <person name="Hemp J."/>
            <person name="Ward L.M."/>
            <person name="Pace L.A."/>
            <person name="Fischer W.W."/>
        </authorList>
    </citation>
    <scope>NUCLEOTIDE SEQUENCE [LARGE SCALE GENOMIC DNA]</scope>
    <source>
        <strain evidence="1 2">KIBI-1</strain>
    </source>
</reference>
<name>A0A0P6Y660_9CHLR</name>